<evidence type="ECO:0000313" key="1">
    <source>
        <dbReference type="EMBL" id="CAG8545949.1"/>
    </source>
</evidence>
<reference evidence="1" key="1">
    <citation type="submission" date="2021-06" db="EMBL/GenBank/DDBJ databases">
        <authorList>
            <person name="Kallberg Y."/>
            <person name="Tangrot J."/>
            <person name="Rosling A."/>
        </authorList>
    </citation>
    <scope>NUCLEOTIDE SEQUENCE</scope>
    <source>
        <strain evidence="1">IL203A</strain>
    </source>
</reference>
<keyword evidence="2" id="KW-1185">Reference proteome</keyword>
<dbReference type="Proteomes" id="UP000789702">
    <property type="component" value="Unassembled WGS sequence"/>
</dbReference>
<comment type="caution">
    <text evidence="1">The sequence shown here is derived from an EMBL/GenBank/DDBJ whole genome shotgun (WGS) entry which is preliminary data.</text>
</comment>
<evidence type="ECO:0000313" key="2">
    <source>
        <dbReference type="Proteomes" id="UP000789702"/>
    </source>
</evidence>
<dbReference type="EMBL" id="CAJVPU010005308">
    <property type="protein sequence ID" value="CAG8545949.1"/>
    <property type="molecule type" value="Genomic_DNA"/>
</dbReference>
<sequence length="150" mass="16428">IPTSLLGLLLTKPNNNKGKSDAEKDTTVCEFILSPSPDMVEASTSKTTTMDSSTTELSDKEQLTLVNGAAVSDSLLEMDLLEESADKDKTLISMMEEECQNIPMPVDAITNDDLEGFTPVTHKKKKKLKITTAEANRPSPYQKKPTSKKH</sequence>
<organism evidence="1 2">
    <name type="scientific">Dentiscutata heterogama</name>
    <dbReference type="NCBI Taxonomy" id="1316150"/>
    <lineage>
        <taxon>Eukaryota</taxon>
        <taxon>Fungi</taxon>
        <taxon>Fungi incertae sedis</taxon>
        <taxon>Mucoromycota</taxon>
        <taxon>Glomeromycotina</taxon>
        <taxon>Glomeromycetes</taxon>
        <taxon>Diversisporales</taxon>
        <taxon>Gigasporaceae</taxon>
        <taxon>Dentiscutata</taxon>
    </lineage>
</organism>
<accession>A0ACA9LR47</accession>
<name>A0ACA9LR47_9GLOM</name>
<protein>
    <submittedName>
        <fullName evidence="1">1552_t:CDS:1</fullName>
    </submittedName>
</protein>
<proteinExistence type="predicted"/>
<gene>
    <name evidence="1" type="ORF">DHETER_LOCUS5010</name>
</gene>
<feature type="non-terminal residue" evidence="1">
    <location>
        <position position="1"/>
    </location>
</feature>